<protein>
    <submittedName>
        <fullName evidence="1">Uncharacterized protein</fullName>
    </submittedName>
</protein>
<evidence type="ECO:0000313" key="1">
    <source>
        <dbReference type="EMBL" id="SVA79964.1"/>
    </source>
</evidence>
<gene>
    <name evidence="1" type="ORF">METZ01_LOCUS132818</name>
</gene>
<proteinExistence type="predicted"/>
<dbReference type="EMBL" id="UINC01018949">
    <property type="protein sequence ID" value="SVA79964.1"/>
    <property type="molecule type" value="Genomic_DNA"/>
</dbReference>
<dbReference type="AlphaFoldDB" id="A0A381YSN4"/>
<reference evidence="1" key="1">
    <citation type="submission" date="2018-05" db="EMBL/GenBank/DDBJ databases">
        <authorList>
            <person name="Lanie J.A."/>
            <person name="Ng W.-L."/>
            <person name="Kazmierczak K.M."/>
            <person name="Andrzejewski T.M."/>
            <person name="Davidsen T.M."/>
            <person name="Wayne K.J."/>
            <person name="Tettelin H."/>
            <person name="Glass J.I."/>
            <person name="Rusch D."/>
            <person name="Podicherti R."/>
            <person name="Tsui H.-C.T."/>
            <person name="Winkler M.E."/>
        </authorList>
    </citation>
    <scope>NUCLEOTIDE SEQUENCE</scope>
</reference>
<accession>A0A381YSN4</accession>
<name>A0A381YSN4_9ZZZZ</name>
<organism evidence="1">
    <name type="scientific">marine metagenome</name>
    <dbReference type="NCBI Taxonomy" id="408172"/>
    <lineage>
        <taxon>unclassified sequences</taxon>
        <taxon>metagenomes</taxon>
        <taxon>ecological metagenomes</taxon>
    </lineage>
</organism>
<sequence>MWFDLQIALGPAERWEDQEVTLNSNVTKEFCSWHYPEVATVRPHLPDNFFHSILKLHCPWQCKTQKEYAVIQTPMWFQYDKDYEVIPGALNTNYHHDLIFPLFLKRTKPLTEFSYITLKAGDPLMCIIPVEREEKTVELRLGDPTMQASKEYYDQAVNLRKDSHIMYREFDE</sequence>